<organism evidence="1 2">
    <name type="scientific">Nicotiana attenuata</name>
    <name type="common">Coyote tobacco</name>
    <dbReference type="NCBI Taxonomy" id="49451"/>
    <lineage>
        <taxon>Eukaryota</taxon>
        <taxon>Viridiplantae</taxon>
        <taxon>Streptophyta</taxon>
        <taxon>Embryophyta</taxon>
        <taxon>Tracheophyta</taxon>
        <taxon>Spermatophyta</taxon>
        <taxon>Magnoliopsida</taxon>
        <taxon>eudicotyledons</taxon>
        <taxon>Gunneridae</taxon>
        <taxon>Pentapetalae</taxon>
        <taxon>asterids</taxon>
        <taxon>lamiids</taxon>
        <taxon>Solanales</taxon>
        <taxon>Solanaceae</taxon>
        <taxon>Nicotianoideae</taxon>
        <taxon>Nicotianeae</taxon>
        <taxon>Nicotiana</taxon>
    </lineage>
</organism>
<keyword evidence="2" id="KW-1185">Reference proteome</keyword>
<accession>A0A1J6IDM6</accession>
<dbReference type="OMA" id="YSKSMAY"/>
<gene>
    <name evidence="1" type="ORF">A4A49_18231</name>
</gene>
<proteinExistence type="predicted"/>
<dbReference type="Proteomes" id="UP000187609">
    <property type="component" value="Unassembled WGS sequence"/>
</dbReference>
<evidence type="ECO:0000313" key="2">
    <source>
        <dbReference type="Proteomes" id="UP000187609"/>
    </source>
</evidence>
<reference evidence="1" key="1">
    <citation type="submission" date="2016-11" db="EMBL/GenBank/DDBJ databases">
        <title>The genome of Nicotiana attenuata.</title>
        <authorList>
            <person name="Xu S."/>
            <person name="Brockmoeller T."/>
            <person name="Gaquerel E."/>
            <person name="Navarro A."/>
            <person name="Kuhl H."/>
            <person name="Gase K."/>
            <person name="Ling Z."/>
            <person name="Zhou W."/>
            <person name="Kreitzer C."/>
            <person name="Stanke M."/>
            <person name="Tang H."/>
            <person name="Lyons E."/>
            <person name="Pandey P."/>
            <person name="Pandey S.P."/>
            <person name="Timmermann B."/>
            <person name="Baldwin I.T."/>
        </authorList>
    </citation>
    <scope>NUCLEOTIDE SEQUENCE [LARGE SCALE GENOMIC DNA]</scope>
    <source>
        <strain evidence="1">UT</strain>
    </source>
</reference>
<name>A0A1J6IDM6_NICAT</name>
<dbReference type="AlphaFoldDB" id="A0A1J6IDM6"/>
<protein>
    <submittedName>
        <fullName evidence="1">Uncharacterized protein</fullName>
    </submittedName>
</protein>
<sequence length="101" mass="11486">MAPRKDLSKIGQEAFALLDEQIYGKSKGRPSVPPPSAVRTTNSKTFYYQQYQPQKSNLVQFKPASAIEERVINSYEAVQLHGGVLICDYSKRKYSKSMAYY</sequence>
<dbReference type="PANTHER" id="PTHR33484">
    <property type="entry name" value="BNAC07G33360D PROTEIN"/>
    <property type="match status" value="1"/>
</dbReference>
<comment type="caution">
    <text evidence="1">The sequence shown here is derived from an EMBL/GenBank/DDBJ whole genome shotgun (WGS) entry which is preliminary data.</text>
</comment>
<dbReference type="Gramene" id="OIT02990">
    <property type="protein sequence ID" value="OIT02990"/>
    <property type="gene ID" value="A4A49_18231"/>
</dbReference>
<evidence type="ECO:0000313" key="1">
    <source>
        <dbReference type="EMBL" id="OIT02990.1"/>
    </source>
</evidence>
<dbReference type="EMBL" id="MJEQ01037187">
    <property type="protein sequence ID" value="OIT02990.1"/>
    <property type="molecule type" value="Genomic_DNA"/>
</dbReference>
<dbReference type="PANTHER" id="PTHR33484:SF12">
    <property type="entry name" value="AP2_ERF DOMAIN-CONTAINING PROTEIN"/>
    <property type="match status" value="1"/>
</dbReference>